<accession>A0A839QRP3</accession>
<organism evidence="2 3">
    <name type="scientific">Paeniglutamicibacter cryotolerans</name>
    <dbReference type="NCBI Taxonomy" id="670079"/>
    <lineage>
        <taxon>Bacteria</taxon>
        <taxon>Bacillati</taxon>
        <taxon>Actinomycetota</taxon>
        <taxon>Actinomycetes</taxon>
        <taxon>Micrococcales</taxon>
        <taxon>Micrococcaceae</taxon>
        <taxon>Paeniglutamicibacter</taxon>
    </lineage>
</organism>
<name>A0A839QRP3_9MICC</name>
<reference evidence="2 3" key="1">
    <citation type="submission" date="2020-08" db="EMBL/GenBank/DDBJ databases">
        <title>Sequencing the genomes of 1000 actinobacteria strains.</title>
        <authorList>
            <person name="Klenk H.-P."/>
        </authorList>
    </citation>
    <scope>NUCLEOTIDE SEQUENCE [LARGE SCALE GENOMIC DNA]</scope>
    <source>
        <strain evidence="2 3">DSM 22826</strain>
    </source>
</reference>
<keyword evidence="3" id="KW-1185">Reference proteome</keyword>
<dbReference type="EMBL" id="JACHVS010000002">
    <property type="protein sequence ID" value="MBB2997345.1"/>
    <property type="molecule type" value="Genomic_DNA"/>
</dbReference>
<protein>
    <submittedName>
        <fullName evidence="2">Uncharacterized protein</fullName>
    </submittedName>
</protein>
<dbReference type="AlphaFoldDB" id="A0A839QRP3"/>
<evidence type="ECO:0000256" key="1">
    <source>
        <dbReference type="SAM" id="MobiDB-lite"/>
    </source>
</evidence>
<evidence type="ECO:0000313" key="3">
    <source>
        <dbReference type="Proteomes" id="UP000523000"/>
    </source>
</evidence>
<proteinExistence type="predicted"/>
<gene>
    <name evidence="2" type="ORF">E9229_003592</name>
</gene>
<evidence type="ECO:0000313" key="2">
    <source>
        <dbReference type="EMBL" id="MBB2997345.1"/>
    </source>
</evidence>
<sequence>MPRAGSIQCHVVPATRASQLRSAESRVSNRATSASRPLCRANSAIRGSGSTPSMVQPFCRNRTAIPVPHPRSRTSGPGLASTLRRINASGQGGRVRWQRWVFTPNDSATALLRWSCGSGQGGCTCGEVDDFPPQVRCPSLAPRRRAPQRAVRHQLLQRHSAPALSRSRNANRDRPAPSGACRSRIALRTHVVAILRPARAGGTG</sequence>
<feature type="region of interest" description="Disordered" evidence="1">
    <location>
        <begin position="155"/>
        <end position="182"/>
    </location>
</feature>
<comment type="caution">
    <text evidence="2">The sequence shown here is derived from an EMBL/GenBank/DDBJ whole genome shotgun (WGS) entry which is preliminary data.</text>
</comment>
<dbReference type="Proteomes" id="UP000523000">
    <property type="component" value="Unassembled WGS sequence"/>
</dbReference>